<feature type="domain" description="Sigma factor regulator C-terminal" evidence="2">
    <location>
        <begin position="223"/>
        <end position="360"/>
    </location>
</feature>
<keyword evidence="1" id="KW-0472">Membrane</keyword>
<dbReference type="InterPro" id="IPR029101">
    <property type="entry name" value="Sigma_reg_N"/>
</dbReference>
<comment type="caution">
    <text evidence="4">The sequence shown here is derived from an EMBL/GenBank/DDBJ whole genome shotgun (WGS) entry which is preliminary data.</text>
</comment>
<name>A0ABT3X0G5_9BACL</name>
<dbReference type="EMBL" id="JAPMLT010000002">
    <property type="protein sequence ID" value="MCX7569257.1"/>
    <property type="molecule type" value="Genomic_DNA"/>
</dbReference>
<accession>A0ABT3X0G5</accession>
<dbReference type="Proteomes" id="UP001208017">
    <property type="component" value="Unassembled WGS sequence"/>
</dbReference>
<dbReference type="Pfam" id="PF13800">
    <property type="entry name" value="Sigma_reg_N"/>
    <property type="match status" value="1"/>
</dbReference>
<evidence type="ECO:0000313" key="4">
    <source>
        <dbReference type="EMBL" id="MCX7569257.1"/>
    </source>
</evidence>
<sequence length="366" mass="42018">MADDMQEFQQKLRNYADGNMTEEEQAAFERELEKMETYQTFLEAELGEHPSTLASSERRSALYDLDERSERRILFRSKWKSRLTSGFFNVLFVLLAIATVQLVTLIFYATGGQYDNRANDNRDVIVTAIETTEPNLYVDDQQIDVRTRPFFTLDTRMDLYKQIGRDPEPVGEFEMRFVLNEPQTPHRNLIIAPPPETPTGKTIEFAYPTAGTQLDLKKGWERLAKLPEGTVAEAYVSFQDFVSPNQVPTLFEDASLTDLWYAVDTGVEKEFAEEYALATPVGYRAQTKTPDDFKKDLRVLADHAHLAEDVARAKELYLEQRVAYVEQNGVRLYGVAVTGPTKEILKLQQHPNVRGIQIGEVRLWNW</sequence>
<keyword evidence="1" id="KW-1133">Transmembrane helix</keyword>
<evidence type="ECO:0000256" key="1">
    <source>
        <dbReference type="SAM" id="Phobius"/>
    </source>
</evidence>
<protein>
    <submittedName>
        <fullName evidence="4">Anti-sigma factor</fullName>
    </submittedName>
</protein>
<feature type="domain" description="Sigma factor regulator N-terminal" evidence="3">
    <location>
        <begin position="72"/>
        <end position="165"/>
    </location>
</feature>
<reference evidence="4 5" key="1">
    <citation type="submission" date="2022-11" db="EMBL/GenBank/DDBJ databases">
        <title>Study of microbial diversity in lake waters.</title>
        <authorList>
            <person name="Zhang J."/>
        </authorList>
    </citation>
    <scope>NUCLEOTIDE SEQUENCE [LARGE SCALE GENOMIC DNA]</scope>
    <source>
        <strain evidence="4 5">DT12</strain>
    </source>
</reference>
<evidence type="ECO:0000259" key="2">
    <source>
        <dbReference type="Pfam" id="PF13791"/>
    </source>
</evidence>
<evidence type="ECO:0000313" key="5">
    <source>
        <dbReference type="Proteomes" id="UP001208017"/>
    </source>
</evidence>
<keyword evidence="1" id="KW-0812">Transmembrane</keyword>
<gene>
    <name evidence="4" type="ORF">OS242_04730</name>
</gene>
<dbReference type="InterPro" id="IPR025672">
    <property type="entry name" value="Sigma_reg_C_dom"/>
</dbReference>
<proteinExistence type="predicted"/>
<keyword evidence="5" id="KW-1185">Reference proteome</keyword>
<evidence type="ECO:0000259" key="3">
    <source>
        <dbReference type="Pfam" id="PF13800"/>
    </source>
</evidence>
<dbReference type="Pfam" id="PF13791">
    <property type="entry name" value="Sigma_reg_C"/>
    <property type="match status" value="1"/>
</dbReference>
<organism evidence="4 5">
    <name type="scientific">Tumebacillus lacus</name>
    <dbReference type="NCBI Taxonomy" id="2995335"/>
    <lineage>
        <taxon>Bacteria</taxon>
        <taxon>Bacillati</taxon>
        <taxon>Bacillota</taxon>
        <taxon>Bacilli</taxon>
        <taxon>Bacillales</taxon>
        <taxon>Alicyclobacillaceae</taxon>
        <taxon>Tumebacillus</taxon>
    </lineage>
</organism>
<dbReference type="RefSeq" id="WP_267150506.1">
    <property type="nucleotide sequence ID" value="NZ_JAPMLT010000002.1"/>
</dbReference>
<feature type="transmembrane region" description="Helical" evidence="1">
    <location>
        <begin position="86"/>
        <end position="109"/>
    </location>
</feature>